<dbReference type="InterPro" id="IPR006698">
    <property type="entry name" value="UPF0229"/>
</dbReference>
<proteinExistence type="inferred from homology"/>
<accession>A0A919RZH8</accession>
<name>A0A919RZH8_9CLOT</name>
<organism evidence="3 4">
    <name type="scientific">Clostridium polyendosporum</name>
    <dbReference type="NCBI Taxonomy" id="69208"/>
    <lineage>
        <taxon>Bacteria</taxon>
        <taxon>Bacillati</taxon>
        <taxon>Bacillota</taxon>
        <taxon>Clostridia</taxon>
        <taxon>Eubacteriales</taxon>
        <taxon>Clostridiaceae</taxon>
        <taxon>Clostridium</taxon>
    </lineage>
</organism>
<dbReference type="SUPFAM" id="SSF53300">
    <property type="entry name" value="vWA-like"/>
    <property type="match status" value="1"/>
</dbReference>
<comment type="similarity">
    <text evidence="1">Belongs to the UPF0229 family.</text>
</comment>
<dbReference type="InterPro" id="IPR014230">
    <property type="entry name" value="Spore_YhbH"/>
</dbReference>
<protein>
    <recommendedName>
        <fullName evidence="1">UPF0229 protein CPJCM30710_20860</fullName>
    </recommendedName>
</protein>
<dbReference type="RefSeq" id="WP_212904120.1">
    <property type="nucleotide sequence ID" value="NZ_BOPZ01000017.1"/>
</dbReference>
<feature type="region of interest" description="Disordered" evidence="2">
    <location>
        <begin position="1"/>
        <end position="24"/>
    </location>
</feature>
<dbReference type="Proteomes" id="UP000679179">
    <property type="component" value="Unassembled WGS sequence"/>
</dbReference>
<dbReference type="AlphaFoldDB" id="A0A919RZH8"/>
<evidence type="ECO:0000256" key="1">
    <source>
        <dbReference type="HAMAP-Rule" id="MF_01232"/>
    </source>
</evidence>
<sequence>MAIFRDHGENPLEHDRSIEDRRRHRQLVEKSIKENLGDILSEESIIGESKNKKFKIPIRGIKEYQFIYGKNNKGVASGAGGEKRGDKLGSAGEQSGSGTGSAGNQEGEDVYETEITLEELLDYIVEDLDLPNLDRKKYSEIIVESSGRKRGYQRYGINPRLAKKRTVMSKIARKQGKRRALKELGSNTVLERFPFREEDLRYYKVKMKPKKESNAVMIFIMDVSGSMDNSKKFLARSFFFVLSRFIKRKYNNIAFEFISHTTTAKIVSEYEFFHKAESGGTYISSGLYKTLELIKTKYPPSVWNIYPFYASDGDNWSEDNERAIKAVNELCDISNLLGYAELLPSTYSTTMYVRFLKEIKKKNFASVIVKEKKDLWHALKLMLSKELEEEA</sequence>
<evidence type="ECO:0000313" key="3">
    <source>
        <dbReference type="EMBL" id="GIM29420.1"/>
    </source>
</evidence>
<feature type="region of interest" description="Disordered" evidence="2">
    <location>
        <begin position="75"/>
        <end position="109"/>
    </location>
</feature>
<evidence type="ECO:0000313" key="4">
    <source>
        <dbReference type="Proteomes" id="UP000679179"/>
    </source>
</evidence>
<evidence type="ECO:0000256" key="2">
    <source>
        <dbReference type="SAM" id="MobiDB-lite"/>
    </source>
</evidence>
<dbReference type="Pfam" id="PF04285">
    <property type="entry name" value="DUF444"/>
    <property type="match status" value="2"/>
</dbReference>
<dbReference type="PANTHER" id="PTHR30510:SF2">
    <property type="entry name" value="UPF0229 PROTEIN YEAH"/>
    <property type="match status" value="1"/>
</dbReference>
<dbReference type="EMBL" id="BOPZ01000017">
    <property type="protein sequence ID" value="GIM29420.1"/>
    <property type="molecule type" value="Genomic_DNA"/>
</dbReference>
<comment type="caution">
    <text evidence="3">The sequence shown here is derived from an EMBL/GenBank/DDBJ whole genome shotgun (WGS) entry which is preliminary data.</text>
</comment>
<keyword evidence="4" id="KW-1185">Reference proteome</keyword>
<gene>
    <name evidence="3" type="ORF">CPJCM30710_20860</name>
</gene>
<dbReference type="HAMAP" id="MF_01232">
    <property type="entry name" value="UPF0229"/>
    <property type="match status" value="1"/>
</dbReference>
<dbReference type="InterPro" id="IPR036465">
    <property type="entry name" value="vWFA_dom_sf"/>
</dbReference>
<dbReference type="NCBIfam" id="TIGR02877">
    <property type="entry name" value="spore_yhbH"/>
    <property type="match status" value="1"/>
</dbReference>
<dbReference type="PANTHER" id="PTHR30510">
    <property type="entry name" value="UPF0229 PROTEIN YEAH"/>
    <property type="match status" value="1"/>
</dbReference>
<reference evidence="3" key="1">
    <citation type="submission" date="2021-03" db="EMBL/GenBank/DDBJ databases">
        <title>Taxonomic study of Clostridium polyendosporum from meadow-gley soil under rice.</title>
        <authorList>
            <person name="Kobayashi H."/>
            <person name="Tanizawa Y."/>
            <person name="Yagura M."/>
        </authorList>
    </citation>
    <scope>NUCLEOTIDE SEQUENCE</scope>
    <source>
        <strain evidence="3">JCM 30710</strain>
    </source>
</reference>